<evidence type="ECO:0000313" key="3">
    <source>
        <dbReference type="EMBL" id="SEI38199.1"/>
    </source>
</evidence>
<evidence type="ECO:0000313" key="4">
    <source>
        <dbReference type="Proteomes" id="UP000242999"/>
    </source>
</evidence>
<dbReference type="PROSITE" id="PS50887">
    <property type="entry name" value="GGDEF"/>
    <property type="match status" value="1"/>
</dbReference>
<feature type="transmembrane region" description="Helical" evidence="1">
    <location>
        <begin position="7"/>
        <end position="27"/>
    </location>
</feature>
<dbReference type="InterPro" id="IPR029151">
    <property type="entry name" value="Sensor-like_sf"/>
</dbReference>
<dbReference type="RefSeq" id="WP_177166729.1">
    <property type="nucleotide sequence ID" value="NZ_FNYH01000001.1"/>
</dbReference>
<dbReference type="SUPFAM" id="SSF103190">
    <property type="entry name" value="Sensory domain-like"/>
    <property type="match status" value="1"/>
</dbReference>
<dbReference type="Pfam" id="PF21623">
    <property type="entry name" value="HK_sensor_dom_bact"/>
    <property type="match status" value="1"/>
</dbReference>
<dbReference type="Gene3D" id="3.30.70.270">
    <property type="match status" value="1"/>
</dbReference>
<gene>
    <name evidence="3" type="ORF">SAMN05421831_101129</name>
</gene>
<organism evidence="3 4">
    <name type="scientific">Allopseudospirillum japonicum</name>
    <dbReference type="NCBI Taxonomy" id="64971"/>
    <lineage>
        <taxon>Bacteria</taxon>
        <taxon>Pseudomonadati</taxon>
        <taxon>Pseudomonadota</taxon>
        <taxon>Gammaproteobacteria</taxon>
        <taxon>Oceanospirillales</taxon>
        <taxon>Oceanospirillaceae</taxon>
        <taxon>Allopseudospirillum</taxon>
    </lineage>
</organism>
<dbReference type="InterPro" id="IPR029787">
    <property type="entry name" value="Nucleotide_cyclase"/>
</dbReference>
<dbReference type="STRING" id="64971.SAMN05421831_101129"/>
<protein>
    <submittedName>
        <fullName evidence="3">GGDEF domain-containing protein, diguanylate cyclase (C-di-GMP synthetase) or its enzymatically inactive variants</fullName>
    </submittedName>
</protein>
<dbReference type="SMART" id="SM00267">
    <property type="entry name" value="GGDEF"/>
    <property type="match status" value="1"/>
</dbReference>
<dbReference type="Gene3D" id="3.30.450.20">
    <property type="entry name" value="PAS domain"/>
    <property type="match status" value="1"/>
</dbReference>
<evidence type="ECO:0000259" key="2">
    <source>
        <dbReference type="PROSITE" id="PS50887"/>
    </source>
</evidence>
<keyword evidence="1" id="KW-0812">Transmembrane</keyword>
<dbReference type="Proteomes" id="UP000242999">
    <property type="component" value="Unassembled WGS sequence"/>
</dbReference>
<dbReference type="AlphaFoldDB" id="A0A1H6Q2X7"/>
<accession>A0A1H6Q2X7</accession>
<evidence type="ECO:0000256" key="1">
    <source>
        <dbReference type="SAM" id="Phobius"/>
    </source>
</evidence>
<name>A0A1H6Q2X7_9GAMM</name>
<dbReference type="EMBL" id="FNYH01000001">
    <property type="protein sequence ID" value="SEI38199.1"/>
    <property type="molecule type" value="Genomic_DNA"/>
</dbReference>
<feature type="transmembrane region" description="Helical" evidence="1">
    <location>
        <begin position="317"/>
        <end position="335"/>
    </location>
</feature>
<dbReference type="InterPro" id="IPR043128">
    <property type="entry name" value="Rev_trsase/Diguanyl_cyclase"/>
</dbReference>
<proteinExistence type="predicted"/>
<feature type="domain" description="GGDEF" evidence="2">
    <location>
        <begin position="501"/>
        <end position="638"/>
    </location>
</feature>
<dbReference type="InterPro" id="IPR048760">
    <property type="entry name" value="VP0354-like_sensor_dom"/>
</dbReference>
<keyword evidence="4" id="KW-1185">Reference proteome</keyword>
<keyword evidence="1" id="KW-1133">Transmembrane helix</keyword>
<dbReference type="Pfam" id="PF00990">
    <property type="entry name" value="GGDEF"/>
    <property type="match status" value="1"/>
</dbReference>
<sequence>MKISRRWLVQIAYLSLFLILSISLLYWNTRSHIQAQEQKLRHNLMMQASQLIYDEVALYIQDFASLAIGLNQIVGFESSVENKPAIQNLFQQEMTLDHLAYDQIRWLNMQGHEVVRMNAHPEYPQGELVKDKNLQDKSKRYYFMLTARLPAHQLLVSEVDLNIEHGKVEIPYKPVIRISKVIETSSKKKLGVLIVNYRAEKLLKKLASLDALYKNIQLEWLNQGYFWVYHSNPEYQWGDTLQEHHFKRLSLISPQIKAQLPDIQEPRRFLQAPEPIDIWYLSLKMPVQGYQVLAPEWYLLARSLHPLTDQIFQSMKMSLSILLLGYLAFIGLAGYQQIYTRRYKSKKVLPLSKNLPVLNEIFQQASYGVWLEVERATKELTVLGARELVISVNKLANQHPSMEDLVPELTTYLASCLQAELNLAQAQTQYLGIDTHWLLIKTYGDADYVYMFLQEQVQPDENSLPWAQALGLQDDLTKCMNSQALFVQGMRILAEAEHQAGAVYLAHIEIDELNLTMPEEHRRQNIQCFAYHLQQMGQRLPCKYLLVRYQGASFGLLMLANRQTELAAWLEDVRTSWREKAFTYLNAHPIQTTCSLGVAHRYIKHAQIYEISLLLKTAESALAEAKMQGGDAWCIHEVITDPN</sequence>
<dbReference type="SUPFAM" id="SSF55073">
    <property type="entry name" value="Nucleotide cyclase"/>
    <property type="match status" value="1"/>
</dbReference>
<dbReference type="InterPro" id="IPR000160">
    <property type="entry name" value="GGDEF_dom"/>
</dbReference>
<reference evidence="4" key="1">
    <citation type="submission" date="2016-10" db="EMBL/GenBank/DDBJ databases">
        <authorList>
            <person name="Varghese N."/>
            <person name="Submissions S."/>
        </authorList>
    </citation>
    <scope>NUCLEOTIDE SEQUENCE [LARGE SCALE GENOMIC DNA]</scope>
    <source>
        <strain evidence="4">DSM 7165</strain>
    </source>
</reference>
<keyword evidence="1" id="KW-0472">Membrane</keyword>